<gene>
    <name evidence="3" type="ORF">EMWEY_00034740</name>
</gene>
<dbReference type="Proteomes" id="UP000030763">
    <property type="component" value="Unassembled WGS sequence"/>
</dbReference>
<organism evidence="3 4">
    <name type="scientific">Eimeria maxima</name>
    <name type="common">Coccidian parasite</name>
    <dbReference type="NCBI Taxonomy" id="5804"/>
    <lineage>
        <taxon>Eukaryota</taxon>
        <taxon>Sar</taxon>
        <taxon>Alveolata</taxon>
        <taxon>Apicomplexa</taxon>
        <taxon>Conoidasida</taxon>
        <taxon>Coccidia</taxon>
        <taxon>Eucoccidiorida</taxon>
        <taxon>Eimeriorina</taxon>
        <taxon>Eimeriidae</taxon>
        <taxon>Eimeria</taxon>
    </lineage>
</organism>
<feature type="compositionally biased region" description="Polar residues" evidence="1">
    <location>
        <begin position="1"/>
        <end position="10"/>
    </location>
</feature>
<keyword evidence="3" id="KW-0436">Ligase</keyword>
<dbReference type="OrthoDB" id="10250105at2759"/>
<keyword evidence="4" id="KW-1185">Reference proteome</keyword>
<dbReference type="Gene3D" id="2.30.30.100">
    <property type="match status" value="1"/>
</dbReference>
<evidence type="ECO:0000313" key="4">
    <source>
        <dbReference type="Proteomes" id="UP000030763"/>
    </source>
</evidence>
<dbReference type="RefSeq" id="XP_013337423.1">
    <property type="nucleotide sequence ID" value="XM_013481969.1"/>
</dbReference>
<evidence type="ECO:0000313" key="3">
    <source>
        <dbReference type="EMBL" id="CDJ60773.1"/>
    </source>
</evidence>
<dbReference type="GO" id="GO:0005737">
    <property type="term" value="C:cytoplasm"/>
    <property type="evidence" value="ECO:0007669"/>
    <property type="project" value="TreeGrafter"/>
</dbReference>
<name>U6MCI3_EIMMA</name>
<dbReference type="SUPFAM" id="SSF55681">
    <property type="entry name" value="Class II aaRS and biotin synthetases"/>
    <property type="match status" value="1"/>
</dbReference>
<dbReference type="InterPro" id="IPR004143">
    <property type="entry name" value="BPL_LPL_catalytic"/>
</dbReference>
<dbReference type="InterPro" id="IPR045864">
    <property type="entry name" value="aa-tRNA-synth_II/BPL/LPL"/>
</dbReference>
<dbReference type="GO" id="GO:0004077">
    <property type="term" value="F:biotin--[biotin carboxyl-carrier protein] ligase activity"/>
    <property type="evidence" value="ECO:0007669"/>
    <property type="project" value="TreeGrafter"/>
</dbReference>
<dbReference type="Pfam" id="PF03099">
    <property type="entry name" value="BPL_LplA_LipB"/>
    <property type="match status" value="1"/>
</dbReference>
<protein>
    <submittedName>
        <fullName evidence="3">Biotin-[acetyl-CoA-carboxylase] ligase, putative</fullName>
    </submittedName>
</protein>
<accession>U6MCI3</accession>
<feature type="region of interest" description="Disordered" evidence="1">
    <location>
        <begin position="1"/>
        <end position="39"/>
    </location>
</feature>
<dbReference type="Gene3D" id="3.30.930.10">
    <property type="entry name" value="Bira Bifunctional Protein, Domain 2"/>
    <property type="match status" value="1"/>
</dbReference>
<dbReference type="EMBL" id="HG721926">
    <property type="protein sequence ID" value="CDJ60773.1"/>
    <property type="molecule type" value="Genomic_DNA"/>
</dbReference>
<reference evidence="3" key="1">
    <citation type="submission" date="2013-10" db="EMBL/GenBank/DDBJ databases">
        <title>Genomic analysis of the causative agents of coccidiosis in chickens.</title>
        <authorList>
            <person name="Reid A.J."/>
            <person name="Blake D."/>
            <person name="Billington K."/>
            <person name="Browne H."/>
            <person name="Dunn M."/>
            <person name="Hung S."/>
            <person name="Kawahara F."/>
            <person name="Miranda-Saavedra D."/>
            <person name="Mourier T."/>
            <person name="Nagra H."/>
            <person name="Otto T.D."/>
            <person name="Rawlings N."/>
            <person name="Sanchez A."/>
            <person name="Sanders M."/>
            <person name="Subramaniam C."/>
            <person name="Tay Y."/>
            <person name="Dear P."/>
            <person name="Doerig C."/>
            <person name="Gruber A."/>
            <person name="Parkinson J."/>
            <person name="Shirley M."/>
            <person name="Wan K.L."/>
            <person name="Berriman M."/>
            <person name="Tomley F."/>
            <person name="Pain A."/>
        </authorList>
    </citation>
    <scope>NUCLEOTIDE SEQUENCE [LARGE SCALE GENOMIC DNA]</scope>
    <source>
        <strain evidence="3">Weybridge</strain>
    </source>
</reference>
<dbReference type="VEuPathDB" id="ToxoDB:EMWEY_00034740"/>
<dbReference type="PANTHER" id="PTHR12835">
    <property type="entry name" value="BIOTIN PROTEIN LIGASE"/>
    <property type="match status" value="1"/>
</dbReference>
<dbReference type="PANTHER" id="PTHR12835:SF5">
    <property type="entry name" value="BIOTIN--PROTEIN LIGASE"/>
    <property type="match status" value="1"/>
</dbReference>
<evidence type="ECO:0000259" key="2">
    <source>
        <dbReference type="Pfam" id="PF03099"/>
    </source>
</evidence>
<dbReference type="AlphaFoldDB" id="U6MCI3"/>
<proteinExistence type="predicted"/>
<dbReference type="OMA" id="WCLCITA"/>
<dbReference type="GeneID" id="25337460"/>
<feature type="domain" description="BPL/LPL catalytic" evidence="2">
    <location>
        <begin position="108"/>
        <end position="209"/>
    </location>
</feature>
<reference evidence="3" key="2">
    <citation type="submission" date="2013-10" db="EMBL/GenBank/DDBJ databases">
        <authorList>
            <person name="Aslett M."/>
        </authorList>
    </citation>
    <scope>NUCLEOTIDE SEQUENCE [LARGE SCALE GENOMIC DNA]</scope>
    <source>
        <strain evidence="3">Weybridge</strain>
    </source>
</reference>
<evidence type="ECO:0000256" key="1">
    <source>
        <dbReference type="SAM" id="MobiDB-lite"/>
    </source>
</evidence>
<feature type="compositionally biased region" description="Low complexity" evidence="1">
    <location>
        <begin position="12"/>
        <end position="23"/>
    </location>
</feature>
<sequence>MPTVPLTASRTAEAADAKASGAAEGIKQAAPSNPTALSAASPRPAVLADVPLSAAKVRTVCGASISVVELSFPLLDSTQKWAERHLDELVSVHLQQRQQQHQGTWCLCITATRQTAGVGTRRGDTGEERRWVSAAGNLHATYLLPWKQQQQRLLLYLPFVAALSVQRVLQQLGIACPQIKWVNDVLVNNKKIAGVLCQNTNRSIAAAVAAAAGPKGSAAAEGAHAPDDVVVLMGVGLNLVSHPMAQLGDCCYQGSTDVREALQQQQQQQCKQQQQHKQELLRQCNDLALWPPPSSRLLTSNNHNINGSNDNDSAINNDLSVEGVLGLLHEQLGKLLMLLLQQGFPPFRTAIAEHLAYLGERVSLMLDGKQQQQQEKYSGIVEGLGNDGSLLLRLPDGSLQGFTSGRLIIDNPKP</sequence>